<comment type="similarity">
    <text evidence="10">Belongs to the ThiC family.</text>
</comment>
<comment type="function">
    <text evidence="1 10">Catalyzes the synthesis of the hydroxymethylpyrimidine phosphate (HMP-P) moiety of thiamine from aminoimidazole ribotide (AIR) in a radical S-adenosyl-L-methionine (SAM)-dependent reaction.</text>
</comment>
<feature type="binding site" evidence="10">
    <location>
        <position position="491"/>
    </location>
    <ligand>
        <name>Zn(2+)</name>
        <dbReference type="ChEBI" id="CHEBI:29105"/>
    </ligand>
</feature>
<dbReference type="InterPro" id="IPR037509">
    <property type="entry name" value="ThiC"/>
</dbReference>
<evidence type="ECO:0000256" key="4">
    <source>
        <dbReference type="ARBA" id="ARBA00022723"/>
    </source>
</evidence>
<comment type="subunit">
    <text evidence="10">Homodimer.</text>
</comment>
<evidence type="ECO:0000313" key="12">
    <source>
        <dbReference type="EMBL" id="SMR78290.1"/>
    </source>
</evidence>
<evidence type="ECO:0000259" key="11">
    <source>
        <dbReference type="Pfam" id="PF13667"/>
    </source>
</evidence>
<evidence type="ECO:0000256" key="5">
    <source>
        <dbReference type="ARBA" id="ARBA00022833"/>
    </source>
</evidence>
<feature type="binding site" evidence="10">
    <location>
        <position position="450"/>
    </location>
    <ligand>
        <name>substrate</name>
    </ligand>
</feature>
<keyword evidence="13" id="KW-1185">Reference proteome</keyword>
<feature type="binding site" evidence="10">
    <location>
        <position position="574"/>
    </location>
    <ligand>
        <name>[4Fe-4S] cluster</name>
        <dbReference type="ChEBI" id="CHEBI:49883"/>
        <note>4Fe-4S-S-AdoMet</note>
    </ligand>
</feature>
<feature type="domain" description="ThiC-associated" evidence="11">
    <location>
        <begin position="19"/>
        <end position="96"/>
    </location>
</feature>
<dbReference type="Pfam" id="PF13667">
    <property type="entry name" value="ThiC-associated"/>
    <property type="match status" value="1"/>
</dbReference>
<dbReference type="PANTHER" id="PTHR30557:SF1">
    <property type="entry name" value="PHOSPHOMETHYLPYRIMIDINE SYNTHASE, CHLOROPLASTIC"/>
    <property type="match status" value="1"/>
</dbReference>
<dbReference type="Gene3D" id="6.10.250.620">
    <property type="match status" value="1"/>
</dbReference>
<accession>A0ABY1S3Z5</accession>
<keyword evidence="8 10" id="KW-0411">Iron-sulfur</keyword>
<dbReference type="InterPro" id="IPR025747">
    <property type="entry name" value="ThiC-associated_dom"/>
</dbReference>
<comment type="cofactor">
    <cofactor evidence="10">
        <name>[4Fe-4S] cluster</name>
        <dbReference type="ChEBI" id="CHEBI:49883"/>
    </cofactor>
    <text evidence="10">Binds 1 [4Fe-4S] cluster per subunit. The cluster is coordinated with 3 cysteines and an exchangeable S-adenosyl-L-methionine.</text>
</comment>
<feature type="binding site" evidence="10">
    <location>
        <position position="423"/>
    </location>
    <ligand>
        <name>substrate</name>
    </ligand>
</feature>
<feature type="binding site" evidence="10">
    <location>
        <position position="258"/>
    </location>
    <ligand>
        <name>substrate</name>
    </ligand>
</feature>
<dbReference type="InterPro" id="IPR002817">
    <property type="entry name" value="ThiC/BzaA/B"/>
</dbReference>
<reference evidence="12 13" key="1">
    <citation type="submission" date="2017-05" db="EMBL/GenBank/DDBJ databases">
        <authorList>
            <person name="Varghese N."/>
            <person name="Submissions S."/>
        </authorList>
    </citation>
    <scope>NUCLEOTIDE SEQUENCE [LARGE SCALE GENOMIC DNA]</scope>
    <source>
        <strain evidence="12 13">CGMCC 1.7287</strain>
    </source>
</reference>
<comment type="catalytic activity">
    <reaction evidence="10">
        <text>5-amino-1-(5-phospho-beta-D-ribosyl)imidazole + S-adenosyl-L-methionine = 4-amino-2-methyl-5-(phosphooxymethyl)pyrimidine + CO + 5'-deoxyadenosine + formate + L-methionine + 3 H(+)</text>
        <dbReference type="Rhea" id="RHEA:24840"/>
        <dbReference type="ChEBI" id="CHEBI:15378"/>
        <dbReference type="ChEBI" id="CHEBI:15740"/>
        <dbReference type="ChEBI" id="CHEBI:17245"/>
        <dbReference type="ChEBI" id="CHEBI:17319"/>
        <dbReference type="ChEBI" id="CHEBI:57844"/>
        <dbReference type="ChEBI" id="CHEBI:58354"/>
        <dbReference type="ChEBI" id="CHEBI:59789"/>
        <dbReference type="ChEBI" id="CHEBI:137981"/>
        <dbReference type="EC" id="4.1.99.17"/>
    </reaction>
</comment>
<dbReference type="NCBIfam" id="NF006763">
    <property type="entry name" value="PRK09284.1"/>
    <property type="match status" value="1"/>
</dbReference>
<dbReference type="NCBIfam" id="NF009895">
    <property type="entry name" value="PRK13352.1"/>
    <property type="match status" value="1"/>
</dbReference>
<evidence type="ECO:0000256" key="3">
    <source>
        <dbReference type="ARBA" id="ARBA00022691"/>
    </source>
</evidence>
<keyword evidence="2 10" id="KW-0004">4Fe-4S</keyword>
<keyword evidence="6 10" id="KW-0784">Thiamine biosynthesis</keyword>
<feature type="binding site" evidence="10">
    <location>
        <position position="287"/>
    </location>
    <ligand>
        <name>substrate</name>
    </ligand>
</feature>
<dbReference type="EMBL" id="FXWV01000020">
    <property type="protein sequence ID" value="SMR78290.1"/>
    <property type="molecule type" value="Genomic_DNA"/>
</dbReference>
<organism evidence="12 13">
    <name type="scientific">Marinobacterium sediminicola</name>
    <dbReference type="NCBI Taxonomy" id="518898"/>
    <lineage>
        <taxon>Bacteria</taxon>
        <taxon>Pseudomonadati</taxon>
        <taxon>Pseudomonadota</taxon>
        <taxon>Gammaproteobacteria</taxon>
        <taxon>Oceanospirillales</taxon>
        <taxon>Oceanospirillaceae</taxon>
        <taxon>Marinobacterium</taxon>
    </lineage>
</organism>
<evidence type="ECO:0000256" key="1">
    <source>
        <dbReference type="ARBA" id="ARBA00003175"/>
    </source>
</evidence>
<protein>
    <recommendedName>
        <fullName evidence="10">Phosphomethylpyrimidine synthase</fullName>
        <ecNumber evidence="10">4.1.99.17</ecNumber>
    </recommendedName>
    <alternativeName>
        <fullName evidence="10">Hydroxymethylpyrimidine phosphate synthase</fullName>
        <shortName evidence="10">HMP-P synthase</shortName>
        <shortName evidence="10">HMP-phosphate synthase</shortName>
        <shortName evidence="10">HMPP synthase</shortName>
    </alternativeName>
    <alternativeName>
        <fullName evidence="10">Thiamine biosynthesis protein ThiC</fullName>
    </alternativeName>
</protein>
<dbReference type="HAMAP" id="MF_00089">
    <property type="entry name" value="ThiC"/>
    <property type="match status" value="1"/>
</dbReference>
<gene>
    <name evidence="10" type="primary">thiC</name>
    <name evidence="12" type="ORF">SAMN04487964_12017</name>
</gene>
<evidence type="ECO:0000256" key="6">
    <source>
        <dbReference type="ARBA" id="ARBA00022977"/>
    </source>
</evidence>
<dbReference type="InterPro" id="IPR038521">
    <property type="entry name" value="ThiC/Bza_core_dom"/>
</dbReference>
<evidence type="ECO:0000256" key="2">
    <source>
        <dbReference type="ARBA" id="ARBA00022485"/>
    </source>
</evidence>
<comment type="caution">
    <text evidence="12">The sequence shown here is derived from an EMBL/GenBank/DDBJ whole genome shotgun (WGS) entry which is preliminary data.</text>
</comment>
<keyword evidence="4 10" id="KW-0479">Metal-binding</keyword>
<dbReference type="SFLD" id="SFLDS00113">
    <property type="entry name" value="Radical_SAM_Phosphomethylpyrim"/>
    <property type="match status" value="1"/>
</dbReference>
<feature type="binding site" evidence="10">
    <location>
        <position position="427"/>
    </location>
    <ligand>
        <name>Zn(2+)</name>
        <dbReference type="ChEBI" id="CHEBI:29105"/>
    </ligand>
</feature>
<feature type="binding site" evidence="10">
    <location>
        <begin position="384"/>
        <end position="387"/>
    </location>
    <ligand>
        <name>substrate</name>
    </ligand>
</feature>
<evidence type="ECO:0000256" key="10">
    <source>
        <dbReference type="HAMAP-Rule" id="MF_00089"/>
    </source>
</evidence>
<dbReference type="Proteomes" id="UP001159257">
    <property type="component" value="Unassembled WGS sequence"/>
</dbReference>
<keyword evidence="3 10" id="KW-0949">S-adenosyl-L-methionine</keyword>
<comment type="pathway">
    <text evidence="10">Cofactor biosynthesis; thiamine diphosphate biosynthesis.</text>
</comment>
<keyword evidence="5 10" id="KW-0862">Zinc</keyword>
<dbReference type="EC" id="4.1.99.17" evidence="10"/>
<name>A0ABY1S3Z5_9GAMM</name>
<keyword evidence="7 10" id="KW-0408">Iron</keyword>
<evidence type="ECO:0000256" key="7">
    <source>
        <dbReference type="ARBA" id="ARBA00023004"/>
    </source>
</evidence>
<proteinExistence type="inferred from homology"/>
<dbReference type="Pfam" id="PF01964">
    <property type="entry name" value="ThiC_Rad_SAM"/>
    <property type="match status" value="1"/>
</dbReference>
<feature type="binding site" evidence="10">
    <location>
        <begin position="343"/>
        <end position="345"/>
    </location>
    <ligand>
        <name>substrate</name>
    </ligand>
</feature>
<evidence type="ECO:0000256" key="8">
    <source>
        <dbReference type="ARBA" id="ARBA00023014"/>
    </source>
</evidence>
<evidence type="ECO:0000313" key="13">
    <source>
        <dbReference type="Proteomes" id="UP001159257"/>
    </source>
</evidence>
<evidence type="ECO:0000256" key="9">
    <source>
        <dbReference type="ARBA" id="ARBA00023239"/>
    </source>
</evidence>
<sequence>MTTQHLSSTATVDTDSVQPFPKSRKVYVEGSRPDIRVPMREITLDDTPTDMGGEKNDPLYVYDTSGPYTDPDVAIDVRKGLAPLREDWILERDDTEQLDGLTSEYGRARAADLRLDELRFELTRKPRRAKPGKNVTQLHYARQGIITPEMEYIAIRENMKLAKAKAEGNIVAEQHPGHNFGAYLPDEITPEFVRDEVAAGRAIIPCNINHPELEPMIIGRNFLVKINGNIGNSAVTSSIEEEVEKMTWGTRWGADTIMDLSTGKNIHETREWILRNSPVPIGTVPIYQALEKVNGIAEDLNWEVFRDTLIEQAEQGVDYFTIHAGVLLRYVPLTAKRMTGIVSRGGSIMAKWCLAHHEENFLYTHFEEICEICKAYDVAFSLGDGLRPGSVYDANDAAQFAELETLGELTKIAWQHDVQVMIEGPGHVPMHMIKENMDKQLKECHEAPFYTLGPLTTDIAPGYDHITSGIGAAMIGWYGCAMLCYVTPKEHLGLPNKDDVKTGIITYKIAAHAADLAKGHPGAQIRDNAMSKARFEFRWEDQFNIGLDPDTARAYHDETLPKESAKVAHFCSMCGPKFCSMKISQEVRELDESQVAAINAQAEQGMKEKSAEFKDSGAEIYHKV</sequence>
<dbReference type="SFLD" id="SFLDF00407">
    <property type="entry name" value="phosphomethylpyrimidine_syntha"/>
    <property type="match status" value="1"/>
</dbReference>
<dbReference type="Gene3D" id="3.20.20.540">
    <property type="entry name" value="Radical SAM ThiC family, central domain"/>
    <property type="match status" value="1"/>
</dbReference>
<feature type="binding site" evidence="10">
    <location>
        <position position="323"/>
    </location>
    <ligand>
        <name>substrate</name>
    </ligand>
</feature>
<feature type="binding site" evidence="10">
    <location>
        <position position="571"/>
    </location>
    <ligand>
        <name>[4Fe-4S] cluster</name>
        <dbReference type="ChEBI" id="CHEBI:49883"/>
        <note>4Fe-4S-S-AdoMet</note>
    </ligand>
</feature>
<dbReference type="PANTHER" id="PTHR30557">
    <property type="entry name" value="THIAMINE BIOSYNTHESIS PROTEIN THIC"/>
    <property type="match status" value="1"/>
</dbReference>
<feature type="binding site" evidence="10">
    <location>
        <position position="579"/>
    </location>
    <ligand>
        <name>[4Fe-4S] cluster</name>
        <dbReference type="ChEBI" id="CHEBI:49883"/>
        <note>4Fe-4S-S-AdoMet</note>
    </ligand>
</feature>
<dbReference type="NCBIfam" id="TIGR00190">
    <property type="entry name" value="thiC"/>
    <property type="match status" value="1"/>
</dbReference>
<keyword evidence="9 10" id="KW-0456">Lyase</keyword>
<feature type="binding site" evidence="10">
    <location>
        <position position="229"/>
    </location>
    <ligand>
        <name>substrate</name>
    </ligand>
</feature>
<dbReference type="SFLD" id="SFLDG01114">
    <property type="entry name" value="phosphomethylpyrimidine_syntha"/>
    <property type="match status" value="1"/>
</dbReference>